<gene>
    <name evidence="9" type="ORF">A3Q56_03551</name>
</gene>
<dbReference type="EMBL" id="LWCA01000400">
    <property type="protein sequence ID" value="OAF68713.1"/>
    <property type="molecule type" value="Genomic_DNA"/>
</dbReference>
<keyword evidence="4 7" id="KW-0863">Zinc-finger</keyword>
<keyword evidence="6" id="KW-0539">Nucleus</keyword>
<dbReference type="InterPro" id="IPR027756">
    <property type="entry name" value="Ovo-like"/>
</dbReference>
<dbReference type="GO" id="GO:0005634">
    <property type="term" value="C:nucleus"/>
    <property type="evidence" value="ECO:0007669"/>
    <property type="project" value="UniProtKB-SubCell"/>
</dbReference>
<dbReference type="SMART" id="SM00355">
    <property type="entry name" value="ZnF_C2H2"/>
    <property type="match status" value="4"/>
</dbReference>
<evidence type="ECO:0000313" key="10">
    <source>
        <dbReference type="Proteomes" id="UP000078046"/>
    </source>
</evidence>
<dbReference type="Pfam" id="PF00096">
    <property type="entry name" value="zf-C2H2"/>
    <property type="match status" value="2"/>
</dbReference>
<accession>A0A177B4Y3</accession>
<dbReference type="SUPFAM" id="SSF57667">
    <property type="entry name" value="beta-beta-alpha zinc fingers"/>
    <property type="match status" value="2"/>
</dbReference>
<keyword evidence="10" id="KW-1185">Reference proteome</keyword>
<dbReference type="PROSITE" id="PS00028">
    <property type="entry name" value="ZINC_FINGER_C2H2_1"/>
    <property type="match status" value="3"/>
</dbReference>
<dbReference type="GO" id="GO:0000981">
    <property type="term" value="F:DNA-binding transcription factor activity, RNA polymerase II-specific"/>
    <property type="evidence" value="ECO:0007669"/>
    <property type="project" value="TreeGrafter"/>
</dbReference>
<comment type="subcellular location">
    <subcellularLocation>
        <location evidence="1">Nucleus</location>
    </subcellularLocation>
</comment>
<feature type="domain" description="C2H2-type" evidence="8">
    <location>
        <begin position="307"/>
        <end position="334"/>
    </location>
</feature>
<dbReference type="PANTHER" id="PTHR10032:SF271">
    <property type="entry name" value="RH12261P-RELATED"/>
    <property type="match status" value="1"/>
</dbReference>
<evidence type="ECO:0000313" key="9">
    <source>
        <dbReference type="EMBL" id="OAF68713.1"/>
    </source>
</evidence>
<dbReference type="GO" id="GO:0009913">
    <property type="term" value="P:epidermal cell differentiation"/>
    <property type="evidence" value="ECO:0007669"/>
    <property type="project" value="TreeGrafter"/>
</dbReference>
<dbReference type="GO" id="GO:0008270">
    <property type="term" value="F:zinc ion binding"/>
    <property type="evidence" value="ECO:0007669"/>
    <property type="project" value="UniProtKB-KW"/>
</dbReference>
<dbReference type="FunFam" id="3.30.160.60:FF:000452">
    <property type="entry name" value="Transcription factor Ovo-like 2"/>
    <property type="match status" value="1"/>
</dbReference>
<name>A0A177B4Y3_9BILA</name>
<evidence type="ECO:0000256" key="6">
    <source>
        <dbReference type="ARBA" id="ARBA00023242"/>
    </source>
</evidence>
<dbReference type="PROSITE" id="PS50157">
    <property type="entry name" value="ZINC_FINGER_C2H2_2"/>
    <property type="match status" value="2"/>
</dbReference>
<evidence type="ECO:0000256" key="2">
    <source>
        <dbReference type="ARBA" id="ARBA00022723"/>
    </source>
</evidence>
<evidence type="ECO:0000256" key="3">
    <source>
        <dbReference type="ARBA" id="ARBA00022737"/>
    </source>
</evidence>
<protein>
    <submittedName>
        <fullName evidence="9">Putative transcription factor ovo-like protein 3</fullName>
    </submittedName>
</protein>
<evidence type="ECO:0000256" key="7">
    <source>
        <dbReference type="PROSITE-ProRule" id="PRU00042"/>
    </source>
</evidence>
<dbReference type="GO" id="GO:0000978">
    <property type="term" value="F:RNA polymerase II cis-regulatory region sequence-specific DNA binding"/>
    <property type="evidence" value="ECO:0007669"/>
    <property type="project" value="TreeGrafter"/>
</dbReference>
<organism evidence="9 10">
    <name type="scientific">Intoshia linei</name>
    <dbReference type="NCBI Taxonomy" id="1819745"/>
    <lineage>
        <taxon>Eukaryota</taxon>
        <taxon>Metazoa</taxon>
        <taxon>Spiralia</taxon>
        <taxon>Lophotrochozoa</taxon>
        <taxon>Mesozoa</taxon>
        <taxon>Orthonectida</taxon>
        <taxon>Rhopaluridae</taxon>
        <taxon>Intoshia</taxon>
    </lineage>
</organism>
<feature type="domain" description="C2H2-type" evidence="8">
    <location>
        <begin position="335"/>
        <end position="360"/>
    </location>
</feature>
<keyword evidence="5" id="KW-0862">Zinc</keyword>
<reference evidence="9 10" key="1">
    <citation type="submission" date="2016-04" db="EMBL/GenBank/DDBJ databases">
        <title>The genome of Intoshia linei affirms orthonectids as highly simplified spiralians.</title>
        <authorList>
            <person name="Mikhailov K.V."/>
            <person name="Slusarev G.S."/>
            <person name="Nikitin M.A."/>
            <person name="Logacheva M.D."/>
            <person name="Penin A."/>
            <person name="Aleoshin V."/>
            <person name="Panchin Y.V."/>
        </authorList>
    </citation>
    <scope>NUCLEOTIDE SEQUENCE [LARGE SCALE GENOMIC DNA]</scope>
    <source>
        <strain evidence="9">Intl2013</strain>
        <tissue evidence="9">Whole animal</tissue>
    </source>
</reference>
<dbReference type="Gene3D" id="3.30.160.60">
    <property type="entry name" value="Classic Zinc Finger"/>
    <property type="match status" value="2"/>
</dbReference>
<dbReference type="PANTHER" id="PTHR10032">
    <property type="entry name" value="ZINC FINGER PROTEIN WITH KRAB AND SCAN DOMAINS"/>
    <property type="match status" value="1"/>
</dbReference>
<evidence type="ECO:0000259" key="8">
    <source>
        <dbReference type="PROSITE" id="PS50157"/>
    </source>
</evidence>
<dbReference type="InterPro" id="IPR013087">
    <property type="entry name" value="Znf_C2H2_type"/>
</dbReference>
<keyword evidence="3" id="KW-0677">Repeat</keyword>
<sequence length="402" mass="46446">MHCIGLIENEIKKNSHTPNEIKFNKPQSLSSEYNKSFFIKNILTTDGSKILDLCSLKKKIKVDSLPVDEDKPDLHSLSSYPANLNLSSFQNNIFPINFDLNMQNNLNQLALNSSLVTSNLSINNNSQFYSKMESCKSLNYLMSLTCDNPLYPSQNNILNSFNLMKYNSTLGSSSDCLNDYQENLRLNYLPNKLTKYHQIAMDIEMGKFTQHDTNICVNRPLNLNHPENNKIVNAMIELHGPRSIMIVNDGYGIKNPLYTKQMTDICPSDYIINNLDNTYSCRACKTKCDNLKLLYRHLKCHSQIKRFICSLCFKGFNDTFDLKRHTRTHTGVRPYECIEPGCDKKFSQRCSLESHQKKLHGIKARYSYKQRRRKLYICEICGFSAQTSELHLKHKATVHNKY</sequence>
<keyword evidence="2" id="KW-0479">Metal-binding</keyword>
<dbReference type="Proteomes" id="UP000078046">
    <property type="component" value="Unassembled WGS sequence"/>
</dbReference>
<dbReference type="OrthoDB" id="6508643at2759"/>
<dbReference type="AlphaFoldDB" id="A0A177B4Y3"/>
<dbReference type="InterPro" id="IPR036236">
    <property type="entry name" value="Znf_C2H2_sf"/>
</dbReference>
<evidence type="ECO:0000256" key="1">
    <source>
        <dbReference type="ARBA" id="ARBA00004123"/>
    </source>
</evidence>
<evidence type="ECO:0000256" key="4">
    <source>
        <dbReference type="ARBA" id="ARBA00022771"/>
    </source>
</evidence>
<proteinExistence type="predicted"/>
<comment type="caution">
    <text evidence="9">The sequence shown here is derived from an EMBL/GenBank/DDBJ whole genome shotgun (WGS) entry which is preliminary data.</text>
</comment>
<evidence type="ECO:0000256" key="5">
    <source>
        <dbReference type="ARBA" id="ARBA00022833"/>
    </source>
</evidence>